<accession>A0A5P9NZ94</accession>
<keyword evidence="3" id="KW-0645">Protease</keyword>
<organism evidence="3 4">
    <name type="scientific">Natronorubrum aibiense</name>
    <dbReference type="NCBI Taxonomy" id="348826"/>
    <lineage>
        <taxon>Archaea</taxon>
        <taxon>Methanobacteriati</taxon>
        <taxon>Methanobacteriota</taxon>
        <taxon>Stenosarchaea group</taxon>
        <taxon>Halobacteria</taxon>
        <taxon>Halobacteriales</taxon>
        <taxon>Natrialbaceae</taxon>
        <taxon>Natronorubrum</taxon>
    </lineage>
</organism>
<sequence>MATEERRSGRRWVRDQFDRLSWVQKSLLTGALLTIVWMSVVPPDIERRVVVDTVLLIGGPLALGYTHGNHIGWTVNRVAVRNTVLLSLFVLPFYLVGSTLPTIRTFYPIWETSSALSAFLPHAVQLFLLALAAETYYRGLLCVGVKQIGFKAVLISPVVYMFHHAGKPPIEFLLSGPTDVLFGAVDYESDSILPSVVAHGAGLVLLDWLVLHEPLFDPMPVLARLEWLPVPL</sequence>
<reference evidence="3 4" key="1">
    <citation type="journal article" date="2007" name="Int. J. Syst. Evol. Microbiol.">
        <title>Natronorubrum sulfidifaciens sp. nov., an extremely haloalkaliphilic archaeon isolated from Aiding salt lake in Xin-Jiang, China.</title>
        <authorList>
            <person name="Cui H.L."/>
            <person name="Tohty D."/>
            <person name="Liu H.C."/>
            <person name="Liu S.J."/>
            <person name="Oren A."/>
            <person name="Zhou P.J."/>
        </authorList>
    </citation>
    <scope>NUCLEOTIDE SEQUENCE [LARGE SCALE GENOMIC DNA]</scope>
    <source>
        <strain evidence="3 4">7-3</strain>
    </source>
</reference>
<keyword evidence="4" id="KW-1185">Reference proteome</keyword>
<dbReference type="KEGG" id="nas:GCU68_00940"/>
<dbReference type="AlphaFoldDB" id="A0A5P9NZ94"/>
<dbReference type="InterPro" id="IPR003675">
    <property type="entry name" value="Rce1/LyrA-like_dom"/>
</dbReference>
<evidence type="ECO:0000313" key="4">
    <source>
        <dbReference type="Proteomes" id="UP000326170"/>
    </source>
</evidence>
<dbReference type="GO" id="GO:0080120">
    <property type="term" value="P:CAAX-box protein maturation"/>
    <property type="evidence" value="ECO:0007669"/>
    <property type="project" value="UniProtKB-ARBA"/>
</dbReference>
<evidence type="ECO:0000256" key="1">
    <source>
        <dbReference type="SAM" id="Phobius"/>
    </source>
</evidence>
<feature type="domain" description="CAAX prenyl protease 2/Lysostaphin resistance protein A-like" evidence="2">
    <location>
        <begin position="122"/>
        <end position="201"/>
    </location>
</feature>
<name>A0A5P9NZ94_9EURY</name>
<keyword evidence="1" id="KW-0472">Membrane</keyword>
<keyword evidence="3" id="KW-0482">Metalloprotease</keyword>
<dbReference type="Pfam" id="PF02517">
    <property type="entry name" value="Rce1-like"/>
    <property type="match status" value="1"/>
</dbReference>
<evidence type="ECO:0000259" key="2">
    <source>
        <dbReference type="Pfam" id="PF02517"/>
    </source>
</evidence>
<keyword evidence="1" id="KW-0812">Transmembrane</keyword>
<dbReference type="RefSeq" id="WP_152938603.1">
    <property type="nucleotide sequence ID" value="NZ_CP045488.1"/>
</dbReference>
<dbReference type="GO" id="GO:0004175">
    <property type="term" value="F:endopeptidase activity"/>
    <property type="evidence" value="ECO:0007669"/>
    <property type="project" value="UniProtKB-ARBA"/>
</dbReference>
<dbReference type="EMBL" id="CP045488">
    <property type="protein sequence ID" value="QFU81219.1"/>
    <property type="molecule type" value="Genomic_DNA"/>
</dbReference>
<keyword evidence="3" id="KW-0378">Hydrolase</keyword>
<feature type="transmembrane region" description="Helical" evidence="1">
    <location>
        <begin position="116"/>
        <end position="136"/>
    </location>
</feature>
<dbReference type="Proteomes" id="UP000326170">
    <property type="component" value="Chromosome"/>
</dbReference>
<protein>
    <submittedName>
        <fullName evidence="3">CPBP family intramembrane metalloprotease</fullName>
    </submittedName>
</protein>
<feature type="transmembrane region" description="Helical" evidence="1">
    <location>
        <begin position="78"/>
        <end position="96"/>
    </location>
</feature>
<dbReference type="GO" id="GO:0006508">
    <property type="term" value="P:proteolysis"/>
    <property type="evidence" value="ECO:0007669"/>
    <property type="project" value="UniProtKB-KW"/>
</dbReference>
<evidence type="ECO:0000313" key="3">
    <source>
        <dbReference type="EMBL" id="QFU81219.1"/>
    </source>
</evidence>
<feature type="transmembrane region" description="Helical" evidence="1">
    <location>
        <begin position="49"/>
        <end position="66"/>
    </location>
</feature>
<dbReference type="OrthoDB" id="247384at2157"/>
<feature type="transmembrane region" description="Helical" evidence="1">
    <location>
        <begin position="20"/>
        <end position="37"/>
    </location>
</feature>
<gene>
    <name evidence="3" type="ORF">GCU68_00940</name>
</gene>
<dbReference type="GeneID" id="42299571"/>
<dbReference type="GO" id="GO:0008237">
    <property type="term" value="F:metallopeptidase activity"/>
    <property type="evidence" value="ECO:0007669"/>
    <property type="project" value="UniProtKB-KW"/>
</dbReference>
<keyword evidence="1" id="KW-1133">Transmembrane helix</keyword>
<proteinExistence type="predicted"/>